<dbReference type="PANTHER" id="PTHR43805:SF1">
    <property type="entry name" value="GP-PDE DOMAIN-CONTAINING PROTEIN"/>
    <property type="match status" value="1"/>
</dbReference>
<dbReference type="EMBL" id="LAZP02001566">
    <property type="protein sequence ID" value="PFH54939.1"/>
    <property type="molecule type" value="Genomic_DNA"/>
</dbReference>
<comment type="caution">
    <text evidence="2">The sequence shown here is derived from an EMBL/GenBank/DDBJ whole genome shotgun (WGS) entry which is preliminary data.</text>
</comment>
<dbReference type="PANTHER" id="PTHR43805">
    <property type="entry name" value="GLYCEROPHOSPHORYL DIESTER PHOSPHODIESTERASE"/>
    <property type="match status" value="1"/>
</dbReference>
<sequence length="207" mass="23307">MWILLDIKMDDDAELLVSAIARAVQEVPSGSVPWEKRMVLGCWNASTLLAARRHLPNYALSHIGTSASYAAHFLGPQPNLALNLAYTAVPFAPFSSSSSSSSLPPPRRLRPSSSPPLFAWTVNGESTMRWALAHGNIDAVVTDDPAAFRALCRRWEDEVAGRALPPLRLPLLRSLALRWDWCCVRLRHRLVFLYRRFWLRKLDYLSS</sequence>
<name>A0A2A9NX05_OPHUN</name>
<evidence type="ECO:0000313" key="2">
    <source>
        <dbReference type="EMBL" id="PFH54939.1"/>
    </source>
</evidence>
<organism evidence="2 3">
    <name type="scientific">Ophiocordyceps unilateralis</name>
    <name type="common">Zombie-ant fungus</name>
    <name type="synonym">Torrubia unilateralis</name>
    <dbReference type="NCBI Taxonomy" id="268505"/>
    <lineage>
        <taxon>Eukaryota</taxon>
        <taxon>Fungi</taxon>
        <taxon>Dikarya</taxon>
        <taxon>Ascomycota</taxon>
        <taxon>Pezizomycotina</taxon>
        <taxon>Sordariomycetes</taxon>
        <taxon>Hypocreomycetidae</taxon>
        <taxon>Hypocreales</taxon>
        <taxon>Ophiocordycipitaceae</taxon>
        <taxon>Ophiocordyceps</taxon>
    </lineage>
</organism>
<gene>
    <name evidence="2" type="ORF">XA68_11559</name>
</gene>
<accession>A0A2A9NX05</accession>
<reference evidence="2 3" key="1">
    <citation type="journal article" date="2015" name="BMC Genomics">
        <title>Gene expression during zombie ant biting behavior reflects the complexity underlying fungal parasitic behavioral manipulation.</title>
        <authorList>
            <person name="de Bekker C."/>
            <person name="Ohm R.A."/>
            <person name="Loreto R.G."/>
            <person name="Sebastian A."/>
            <person name="Albert I."/>
            <person name="Merrow M."/>
            <person name="Brachmann A."/>
            <person name="Hughes D.P."/>
        </authorList>
    </citation>
    <scope>NUCLEOTIDE SEQUENCE [LARGE SCALE GENOMIC DNA]</scope>
    <source>
        <strain evidence="2 3">SC16a</strain>
    </source>
</reference>
<proteinExistence type="predicted"/>
<reference evidence="2 3" key="2">
    <citation type="journal article" date="2017" name="Sci. Rep.">
        <title>Ant-infecting Ophiocordyceps genomes reveal a high diversity of potential behavioral manipulation genes and a possible major role for enterotoxins.</title>
        <authorList>
            <person name="de Bekker C."/>
            <person name="Ohm R.A."/>
            <person name="Evans H.C."/>
            <person name="Brachmann A."/>
            <person name="Hughes D.P."/>
        </authorList>
    </citation>
    <scope>NUCLEOTIDE SEQUENCE [LARGE SCALE GENOMIC DNA]</scope>
    <source>
        <strain evidence="2 3">SC16a</strain>
    </source>
</reference>
<protein>
    <recommendedName>
        <fullName evidence="1">GP-PDE domain-containing protein</fullName>
    </recommendedName>
</protein>
<dbReference type="OrthoDB" id="1058301at2759"/>
<dbReference type="GO" id="GO:0006629">
    <property type="term" value="P:lipid metabolic process"/>
    <property type="evidence" value="ECO:0007669"/>
    <property type="project" value="InterPro"/>
</dbReference>
<feature type="domain" description="GP-PDE" evidence="1">
    <location>
        <begin position="15"/>
        <end position="146"/>
    </location>
</feature>
<keyword evidence="3" id="KW-1185">Reference proteome</keyword>
<dbReference type="Pfam" id="PF03009">
    <property type="entry name" value="GDPD"/>
    <property type="match status" value="1"/>
</dbReference>
<dbReference type="Proteomes" id="UP000037136">
    <property type="component" value="Unassembled WGS sequence"/>
</dbReference>
<dbReference type="InterPro" id="IPR030395">
    <property type="entry name" value="GP_PDE_dom"/>
</dbReference>
<dbReference type="Gene3D" id="3.20.20.190">
    <property type="entry name" value="Phosphatidylinositol (PI) phosphodiesterase"/>
    <property type="match status" value="1"/>
</dbReference>
<dbReference type="SUPFAM" id="SSF51695">
    <property type="entry name" value="PLC-like phosphodiesterases"/>
    <property type="match status" value="1"/>
</dbReference>
<dbReference type="GO" id="GO:0008081">
    <property type="term" value="F:phosphoric diester hydrolase activity"/>
    <property type="evidence" value="ECO:0007669"/>
    <property type="project" value="InterPro"/>
</dbReference>
<dbReference type="InterPro" id="IPR017946">
    <property type="entry name" value="PLC-like_Pdiesterase_TIM-brl"/>
</dbReference>
<evidence type="ECO:0000313" key="3">
    <source>
        <dbReference type="Proteomes" id="UP000037136"/>
    </source>
</evidence>
<dbReference type="AlphaFoldDB" id="A0A2A9NX05"/>
<dbReference type="STRING" id="268505.A0A2A9NX05"/>
<evidence type="ECO:0000259" key="1">
    <source>
        <dbReference type="Pfam" id="PF03009"/>
    </source>
</evidence>